<dbReference type="RefSeq" id="WP_069182219.1">
    <property type="nucleotide sequence ID" value="NZ_BGZH01000001.1"/>
</dbReference>
<comment type="caution">
    <text evidence="3">The sequence shown here is derived from an EMBL/GenBank/DDBJ whole genome shotgun (WGS) entry which is preliminary data.</text>
</comment>
<dbReference type="EMBL" id="BGZH01000001">
    <property type="protein sequence ID" value="GBO84153.1"/>
    <property type="molecule type" value="Genomic_DNA"/>
</dbReference>
<sequence>MKLHYFHGRGPLKDLVMLREDQRIELHIRPVGDGLWGLVALSGPDQGRPGGQFLRGPWRTVASAESVLRSIAGTMMGKGYDPKPGDYAVWSVTAQRLARTIGAPGAEQASSEADPDQFKPLI</sequence>
<accession>A0A5M3Q528</accession>
<evidence type="ECO:0008006" key="6">
    <source>
        <dbReference type="Google" id="ProtNLM"/>
    </source>
</evidence>
<proteinExistence type="predicted"/>
<dbReference type="AlphaFoldDB" id="A0A5M3Q528"/>
<gene>
    <name evidence="2" type="ORF">MS5N3_16040</name>
    <name evidence="3" type="ORF">MSSD14B_34880</name>
</gene>
<evidence type="ECO:0000313" key="5">
    <source>
        <dbReference type="Proteomes" id="UP000387223"/>
    </source>
</evidence>
<evidence type="ECO:0000313" key="4">
    <source>
        <dbReference type="Proteomes" id="UP000340077"/>
    </source>
</evidence>
<name>A0A5M3Q528_9GAMM</name>
<dbReference type="EMBL" id="BGZI01000028">
    <property type="protein sequence ID" value="GBO89820.1"/>
    <property type="molecule type" value="Genomic_DNA"/>
</dbReference>
<dbReference type="InterPro" id="IPR056903">
    <property type="entry name" value="PA4575-like"/>
</dbReference>
<protein>
    <recommendedName>
        <fullName evidence="6">WGR domain-containing protein</fullName>
    </recommendedName>
</protein>
<evidence type="ECO:0000313" key="3">
    <source>
        <dbReference type="EMBL" id="GBO89820.1"/>
    </source>
</evidence>
<dbReference type="Proteomes" id="UP000340077">
    <property type="component" value="Unassembled WGS sequence"/>
</dbReference>
<organism evidence="3 5">
    <name type="scientific">Marinobacter salsuginis</name>
    <dbReference type="NCBI Taxonomy" id="418719"/>
    <lineage>
        <taxon>Bacteria</taxon>
        <taxon>Pseudomonadati</taxon>
        <taxon>Pseudomonadota</taxon>
        <taxon>Gammaproteobacteria</taxon>
        <taxon>Pseudomonadales</taxon>
        <taxon>Marinobacteraceae</taxon>
        <taxon>Marinobacter</taxon>
    </lineage>
</organism>
<reference evidence="4 5" key="1">
    <citation type="journal article" date="2019" name="J. Gen. Appl. Microbiol.">
        <title>Aerobic degradation of cis-dichloroethene by the marine bacterium Marinobacter salsuginis strain 5N-3.</title>
        <authorList>
            <person name="Inoue Y."/>
            <person name="Fukunaga Y."/>
            <person name="Katsumata H."/>
            <person name="Ohji S."/>
            <person name="Hosoyama A."/>
            <person name="Mori K."/>
            <person name="Ando K."/>
        </authorList>
    </citation>
    <scope>NUCLEOTIDE SEQUENCE [LARGE SCALE GENOMIC DNA]</scope>
    <source>
        <strain evidence="2 4">5N-3</strain>
        <strain evidence="3 5">NBRC 109114</strain>
    </source>
</reference>
<evidence type="ECO:0000313" key="2">
    <source>
        <dbReference type="EMBL" id="GBO84153.1"/>
    </source>
</evidence>
<keyword evidence="4" id="KW-1185">Reference proteome</keyword>
<feature type="region of interest" description="Disordered" evidence="1">
    <location>
        <begin position="102"/>
        <end position="122"/>
    </location>
</feature>
<dbReference type="Proteomes" id="UP000387223">
    <property type="component" value="Unassembled WGS sequence"/>
</dbReference>
<dbReference type="Pfam" id="PF24876">
    <property type="entry name" value="PA4575"/>
    <property type="match status" value="1"/>
</dbReference>
<evidence type="ECO:0000256" key="1">
    <source>
        <dbReference type="SAM" id="MobiDB-lite"/>
    </source>
</evidence>